<dbReference type="PANTHER" id="PTHR43027">
    <property type="entry name" value="DOXORUBICIN RESISTANCE ABC TRANSPORTER PERMEASE PROTEIN DRRC-RELATED"/>
    <property type="match status" value="1"/>
</dbReference>
<name>A0A1M6J5L5_9CLOT</name>
<feature type="transmembrane region" description="Helical" evidence="6">
    <location>
        <begin position="220"/>
        <end position="245"/>
    </location>
</feature>
<feature type="coiled-coil region" evidence="5">
    <location>
        <begin position="85"/>
        <end position="124"/>
    </location>
</feature>
<keyword evidence="9" id="KW-1185">Reference proteome</keyword>
<dbReference type="InterPro" id="IPR013525">
    <property type="entry name" value="ABC2_TM"/>
</dbReference>
<keyword evidence="4 6" id="KW-0472">Membrane</keyword>
<gene>
    <name evidence="8" type="ORF">SAMN02745163_01921</name>
</gene>
<evidence type="ECO:0000256" key="1">
    <source>
        <dbReference type="ARBA" id="ARBA00004141"/>
    </source>
</evidence>
<evidence type="ECO:0000256" key="5">
    <source>
        <dbReference type="SAM" id="Coils"/>
    </source>
</evidence>
<feature type="transmembrane region" description="Helical" evidence="6">
    <location>
        <begin position="21"/>
        <end position="39"/>
    </location>
</feature>
<evidence type="ECO:0000313" key="8">
    <source>
        <dbReference type="EMBL" id="SHJ41978.1"/>
    </source>
</evidence>
<evidence type="ECO:0000259" key="7">
    <source>
        <dbReference type="Pfam" id="PF12698"/>
    </source>
</evidence>
<dbReference type="RefSeq" id="WP_072986458.1">
    <property type="nucleotide sequence ID" value="NZ_FQZB01000008.1"/>
</dbReference>
<feature type="transmembrane region" description="Helical" evidence="6">
    <location>
        <begin position="257"/>
        <end position="279"/>
    </location>
</feature>
<evidence type="ECO:0000256" key="3">
    <source>
        <dbReference type="ARBA" id="ARBA00022989"/>
    </source>
</evidence>
<feature type="transmembrane region" description="Helical" evidence="6">
    <location>
        <begin position="179"/>
        <end position="200"/>
    </location>
</feature>
<keyword evidence="2 6" id="KW-0812">Transmembrane</keyword>
<dbReference type="PANTHER" id="PTHR43027:SF1">
    <property type="entry name" value="DOXORUBICIN RESISTANCE ABC TRANSPORTER PERMEASE PROTEIN DRRC-RELATED"/>
    <property type="match status" value="1"/>
</dbReference>
<protein>
    <submittedName>
        <fullName evidence="8">ABC-2 family transporter protein</fullName>
    </submittedName>
</protein>
<evidence type="ECO:0000256" key="2">
    <source>
        <dbReference type="ARBA" id="ARBA00022692"/>
    </source>
</evidence>
<feature type="transmembrane region" description="Helical" evidence="6">
    <location>
        <begin position="349"/>
        <end position="368"/>
    </location>
</feature>
<reference evidence="8 9" key="1">
    <citation type="submission" date="2016-11" db="EMBL/GenBank/DDBJ databases">
        <authorList>
            <person name="Jaros S."/>
            <person name="Januszkiewicz K."/>
            <person name="Wedrychowicz H."/>
        </authorList>
    </citation>
    <scope>NUCLEOTIDE SEQUENCE [LARGE SCALE GENOMIC DNA]</scope>
    <source>
        <strain evidence="8 9">DSM 21758</strain>
    </source>
</reference>
<dbReference type="OrthoDB" id="1864035at2"/>
<sequence length="373" mass="42285">MKFLRYVFYDILANFRSRAGIVSMIVMPIAIMTILGVALKNMFVNTTSFDTTKVIYVDNSKGKTSEIFKIFKDESKNYKVEITKVDTLEEGKDQVKRENDKVLLELTEDKISVYENNLKSMSVDYVISCIKGISQRYDIYSNIAKVSPQGISKIDNDFSKDYSKINEVSIGRDLTSFDYYGIVEITMMALYGSMFTLFAFQGYRRHSIEDRLTQTGNSKIFYVAGTVVAKFILTLITLVPGIIYSRFVLKVYWGNDFFSIFVILLTIIFFAVTIGALFATLFDDEKVASMILNSVVIPVICFFGGSYMYIPDDVKGILGSVVKISPLRWTNKSILNIVYSSDYSNMGTALSINMGFGIMFLVATFMILKRREA</sequence>
<dbReference type="AlphaFoldDB" id="A0A1M6J5L5"/>
<evidence type="ECO:0000256" key="4">
    <source>
        <dbReference type="ARBA" id="ARBA00023136"/>
    </source>
</evidence>
<organism evidence="8 9">
    <name type="scientific">Clostridium cavendishii DSM 21758</name>
    <dbReference type="NCBI Taxonomy" id="1121302"/>
    <lineage>
        <taxon>Bacteria</taxon>
        <taxon>Bacillati</taxon>
        <taxon>Bacillota</taxon>
        <taxon>Clostridia</taxon>
        <taxon>Eubacteriales</taxon>
        <taxon>Clostridiaceae</taxon>
        <taxon>Clostridium</taxon>
    </lineage>
</organism>
<dbReference type="GO" id="GO:0016020">
    <property type="term" value="C:membrane"/>
    <property type="evidence" value="ECO:0007669"/>
    <property type="project" value="UniProtKB-SubCell"/>
</dbReference>
<keyword evidence="3 6" id="KW-1133">Transmembrane helix</keyword>
<dbReference type="GO" id="GO:0140359">
    <property type="term" value="F:ABC-type transporter activity"/>
    <property type="evidence" value="ECO:0007669"/>
    <property type="project" value="InterPro"/>
</dbReference>
<accession>A0A1M6J5L5</accession>
<proteinExistence type="predicted"/>
<dbReference type="EMBL" id="FQZB01000008">
    <property type="protein sequence ID" value="SHJ41978.1"/>
    <property type="molecule type" value="Genomic_DNA"/>
</dbReference>
<keyword evidence="5" id="KW-0175">Coiled coil</keyword>
<evidence type="ECO:0000313" key="9">
    <source>
        <dbReference type="Proteomes" id="UP000184310"/>
    </source>
</evidence>
<dbReference type="InterPro" id="IPR052902">
    <property type="entry name" value="ABC-2_transporter"/>
</dbReference>
<feature type="domain" description="ABC-2 type transporter transmembrane" evidence="7">
    <location>
        <begin position="19"/>
        <end position="365"/>
    </location>
</feature>
<dbReference type="Pfam" id="PF12698">
    <property type="entry name" value="ABC2_membrane_3"/>
    <property type="match status" value="1"/>
</dbReference>
<evidence type="ECO:0000256" key="6">
    <source>
        <dbReference type="SAM" id="Phobius"/>
    </source>
</evidence>
<feature type="transmembrane region" description="Helical" evidence="6">
    <location>
        <begin position="291"/>
        <end position="310"/>
    </location>
</feature>
<dbReference type="STRING" id="1121302.SAMN02745163_01921"/>
<comment type="subcellular location">
    <subcellularLocation>
        <location evidence="1">Membrane</location>
        <topology evidence="1">Multi-pass membrane protein</topology>
    </subcellularLocation>
</comment>
<dbReference type="Proteomes" id="UP000184310">
    <property type="component" value="Unassembled WGS sequence"/>
</dbReference>